<dbReference type="STRING" id="1051890.A0A3N4LYM6"/>
<reference evidence="1 2" key="1">
    <citation type="journal article" date="2018" name="Nat. Ecol. Evol.">
        <title>Pezizomycetes genomes reveal the molecular basis of ectomycorrhizal truffle lifestyle.</title>
        <authorList>
            <person name="Murat C."/>
            <person name="Payen T."/>
            <person name="Noel B."/>
            <person name="Kuo A."/>
            <person name="Morin E."/>
            <person name="Chen J."/>
            <person name="Kohler A."/>
            <person name="Krizsan K."/>
            <person name="Balestrini R."/>
            <person name="Da Silva C."/>
            <person name="Montanini B."/>
            <person name="Hainaut M."/>
            <person name="Levati E."/>
            <person name="Barry K.W."/>
            <person name="Belfiori B."/>
            <person name="Cichocki N."/>
            <person name="Clum A."/>
            <person name="Dockter R.B."/>
            <person name="Fauchery L."/>
            <person name="Guy J."/>
            <person name="Iotti M."/>
            <person name="Le Tacon F."/>
            <person name="Lindquist E.A."/>
            <person name="Lipzen A."/>
            <person name="Malagnac F."/>
            <person name="Mello A."/>
            <person name="Molinier V."/>
            <person name="Miyauchi S."/>
            <person name="Poulain J."/>
            <person name="Riccioni C."/>
            <person name="Rubini A."/>
            <person name="Sitrit Y."/>
            <person name="Splivallo R."/>
            <person name="Traeger S."/>
            <person name="Wang M."/>
            <person name="Zifcakova L."/>
            <person name="Wipf D."/>
            <person name="Zambonelli A."/>
            <person name="Paolocci F."/>
            <person name="Nowrousian M."/>
            <person name="Ottonello S."/>
            <person name="Baldrian P."/>
            <person name="Spatafora J.W."/>
            <person name="Henrissat B."/>
            <person name="Nagy L.G."/>
            <person name="Aury J.M."/>
            <person name="Wincker P."/>
            <person name="Grigoriev I.V."/>
            <person name="Bonfante P."/>
            <person name="Martin F.M."/>
        </authorList>
    </citation>
    <scope>NUCLEOTIDE SEQUENCE [LARGE SCALE GENOMIC DNA]</scope>
    <source>
        <strain evidence="1 2">ATCC MYA-4762</strain>
    </source>
</reference>
<organism evidence="1 2">
    <name type="scientific">Terfezia boudieri ATCC MYA-4762</name>
    <dbReference type="NCBI Taxonomy" id="1051890"/>
    <lineage>
        <taxon>Eukaryota</taxon>
        <taxon>Fungi</taxon>
        <taxon>Dikarya</taxon>
        <taxon>Ascomycota</taxon>
        <taxon>Pezizomycotina</taxon>
        <taxon>Pezizomycetes</taxon>
        <taxon>Pezizales</taxon>
        <taxon>Pezizaceae</taxon>
        <taxon>Terfezia</taxon>
    </lineage>
</organism>
<protein>
    <recommendedName>
        <fullName evidence="3">RNI-like protein</fullName>
    </recommendedName>
</protein>
<dbReference type="InterPro" id="IPR032675">
    <property type="entry name" value="LRR_dom_sf"/>
</dbReference>
<dbReference type="EMBL" id="ML121536">
    <property type="protein sequence ID" value="RPB25791.1"/>
    <property type="molecule type" value="Genomic_DNA"/>
</dbReference>
<dbReference type="Gene3D" id="3.80.10.10">
    <property type="entry name" value="Ribonuclease Inhibitor"/>
    <property type="match status" value="1"/>
</dbReference>
<sequence>MIDRRAPVERLPAEIFDQIMPHLAITAPTNGCTTRNKDLASCLLVSRTFHCHTLATLYSHVTFPHSTIFSKFLSHIQKYPELGELLRRADFSGFTSVGLGRTNRMNIEIQKLTATTLRSCLNLTPKLREFLVSESMGMDMDASVLRKLFCDLQYLQALDFCGMTHSEFVDGMTKVLVPTNTALPEKLPIKRLGLHGCTTVNPLSISTLIPRLPFLTHLDLTHTLVTDAMLQTIPHTARLSHLSLSRCNRLKGSAVVDFLIKHPATQNLVFLNLLYDTSRYRLLNFDDVDILLPKLPSSLKSLNLSGAKIISEHVPELRRLAKHLEELSVGHADLSVSDICTILEPGFGDEEGNKNPQKHSLHYLDLTGISSVNPAALLYTQTCNLLLPSSYPLQVIELSEKVVSGLKDRSVPGKKVGWKVKDQGRRGWYVRAEAGIHPGGEEAARKSSADDGGRPWKMGGKWWGNRKIGCAFGEISGIYGCYGFGR</sequence>
<evidence type="ECO:0000313" key="2">
    <source>
        <dbReference type="Proteomes" id="UP000267821"/>
    </source>
</evidence>
<dbReference type="InParanoid" id="A0A3N4LYM6"/>
<dbReference type="FunCoup" id="A0A3N4LYM6">
    <property type="interactions" value="72"/>
</dbReference>
<dbReference type="SUPFAM" id="SSF52047">
    <property type="entry name" value="RNI-like"/>
    <property type="match status" value="1"/>
</dbReference>
<dbReference type="AlphaFoldDB" id="A0A3N4LYM6"/>
<proteinExistence type="predicted"/>
<keyword evidence="2" id="KW-1185">Reference proteome</keyword>
<dbReference type="OrthoDB" id="9994419at2759"/>
<accession>A0A3N4LYM6</accession>
<evidence type="ECO:0008006" key="3">
    <source>
        <dbReference type="Google" id="ProtNLM"/>
    </source>
</evidence>
<gene>
    <name evidence="1" type="ORF">L211DRAFT_856465</name>
</gene>
<evidence type="ECO:0000313" key="1">
    <source>
        <dbReference type="EMBL" id="RPB25791.1"/>
    </source>
</evidence>
<dbReference type="Proteomes" id="UP000267821">
    <property type="component" value="Unassembled WGS sequence"/>
</dbReference>
<name>A0A3N4LYM6_9PEZI</name>